<proteinExistence type="predicted"/>
<keyword evidence="1" id="KW-0472">Membrane</keyword>
<dbReference type="Gramene" id="rna30296">
    <property type="protein sequence ID" value="RHN55159.1"/>
    <property type="gene ID" value="gene30296"/>
</dbReference>
<dbReference type="Proteomes" id="UP000265566">
    <property type="component" value="Chromosome 1"/>
</dbReference>
<reference evidence="4" key="1">
    <citation type="journal article" date="2018" name="Nat. Plants">
        <title>Whole-genome landscape of Medicago truncatula symbiotic genes.</title>
        <authorList>
            <person name="Pecrix Y."/>
            <person name="Staton S.E."/>
            <person name="Sallet E."/>
            <person name="Lelandais-Briere C."/>
            <person name="Moreau S."/>
            <person name="Carrere S."/>
            <person name="Blein T."/>
            <person name="Jardinaud M.F."/>
            <person name="Latrasse D."/>
            <person name="Zouine M."/>
            <person name="Zahm M."/>
            <person name="Kreplak J."/>
            <person name="Mayjonade B."/>
            <person name="Satge C."/>
            <person name="Perez M."/>
            <person name="Cauet S."/>
            <person name="Marande W."/>
            <person name="Chantry-Darmon C."/>
            <person name="Lopez-Roques C."/>
            <person name="Bouchez O."/>
            <person name="Berard A."/>
            <person name="Debelle F."/>
            <person name="Munos S."/>
            <person name="Bendahmane A."/>
            <person name="Berges H."/>
            <person name="Niebel A."/>
            <person name="Buitink J."/>
            <person name="Frugier F."/>
            <person name="Benhamed M."/>
            <person name="Crespi M."/>
            <person name="Gouzy J."/>
            <person name="Gamas P."/>
        </authorList>
    </citation>
    <scope>NUCLEOTIDE SEQUENCE [LARGE SCALE GENOMIC DNA]</scope>
    <source>
        <strain evidence="4">cv. Jemalong A17</strain>
    </source>
</reference>
<evidence type="ECO:0000256" key="1">
    <source>
        <dbReference type="SAM" id="Phobius"/>
    </source>
</evidence>
<sequence length="124" mass="14155">MGHGSWVDPFGGYIRAVGPFFFHFSFSFLSLPHRFSLFFSVLSLTLFFSGGVGWGFRRDSGAVAGEPSRLRRRAGAKKTPPFLFFRSFSSSFPPLRDTKPKNPKTFTQTSRSKKKEIYTFLFFC</sequence>
<evidence type="ECO:0000313" key="4">
    <source>
        <dbReference type="Proteomes" id="UP000265566"/>
    </source>
</evidence>
<evidence type="ECO:0000313" key="2">
    <source>
        <dbReference type="EMBL" id="RHN55159.1"/>
    </source>
</evidence>
<evidence type="ECO:0000313" key="3">
    <source>
        <dbReference type="EMBL" id="RHN82484.1"/>
    </source>
</evidence>
<dbReference type="AlphaFoldDB" id="A0A396JZ44"/>
<dbReference type="EMBL" id="PSQE01000001">
    <property type="protein sequence ID" value="RHN82484.1"/>
    <property type="molecule type" value="Genomic_DNA"/>
</dbReference>
<gene>
    <name evidence="3" type="ORF">MtrunA17_Chr1g0210381</name>
    <name evidence="2" type="ORF">MtrunA17_Chr5g0414691</name>
</gene>
<name>A0A396JZ44_MEDTR</name>
<dbReference type="Proteomes" id="UP000265566">
    <property type="component" value="Chromosome 5"/>
</dbReference>
<dbReference type="Gramene" id="rna6653">
    <property type="protein sequence ID" value="RHN82484.1"/>
    <property type="gene ID" value="gene6653"/>
</dbReference>
<evidence type="ECO:0008006" key="5">
    <source>
        <dbReference type="Google" id="ProtNLM"/>
    </source>
</evidence>
<organism evidence="3">
    <name type="scientific">Medicago truncatula</name>
    <name type="common">Barrel medic</name>
    <name type="synonym">Medicago tribuloides</name>
    <dbReference type="NCBI Taxonomy" id="3880"/>
    <lineage>
        <taxon>Eukaryota</taxon>
        <taxon>Viridiplantae</taxon>
        <taxon>Streptophyta</taxon>
        <taxon>Embryophyta</taxon>
        <taxon>Tracheophyta</taxon>
        <taxon>Spermatophyta</taxon>
        <taxon>Magnoliopsida</taxon>
        <taxon>eudicotyledons</taxon>
        <taxon>Gunneridae</taxon>
        <taxon>Pentapetalae</taxon>
        <taxon>rosids</taxon>
        <taxon>fabids</taxon>
        <taxon>Fabales</taxon>
        <taxon>Fabaceae</taxon>
        <taxon>Papilionoideae</taxon>
        <taxon>50 kb inversion clade</taxon>
        <taxon>NPAAA clade</taxon>
        <taxon>Hologalegina</taxon>
        <taxon>IRL clade</taxon>
        <taxon>Trifolieae</taxon>
        <taxon>Medicago</taxon>
    </lineage>
</organism>
<keyword evidence="1" id="KW-1133">Transmembrane helix</keyword>
<comment type="caution">
    <text evidence="3">The sequence shown here is derived from an EMBL/GenBank/DDBJ whole genome shotgun (WGS) entry which is preliminary data.</text>
</comment>
<accession>A0A396JZ44</accession>
<dbReference type="EMBL" id="PSQE01000005">
    <property type="protein sequence ID" value="RHN55159.1"/>
    <property type="molecule type" value="Genomic_DNA"/>
</dbReference>
<reference evidence="3" key="2">
    <citation type="journal article" date="2018" name="Nat. Plants">
        <title>Whole-genome landscape of Medicago truncatula symbiotic genes.</title>
        <authorList>
            <person name="Pecrix Y."/>
            <person name="Gamas P."/>
            <person name="Carrere S."/>
        </authorList>
    </citation>
    <scope>NUCLEOTIDE SEQUENCE</scope>
    <source>
        <tissue evidence="3">Leaves</tissue>
    </source>
</reference>
<feature type="transmembrane region" description="Helical" evidence="1">
    <location>
        <begin position="37"/>
        <end position="56"/>
    </location>
</feature>
<protein>
    <recommendedName>
        <fullName evidence="5">Transmembrane protein</fullName>
    </recommendedName>
</protein>
<keyword evidence="1" id="KW-0812">Transmembrane</keyword>